<evidence type="ECO:0000313" key="2">
    <source>
        <dbReference type="Proteomes" id="UP000075515"/>
    </source>
</evidence>
<name>A0A150SA05_SORCE</name>
<sequence>MVYLALRTALGSSAVPTMGIEFPTGVINDNIATRNRNAVEAALKPMTARNLISILDVTTSRVTQSGVQVAVKWKALSTGKVETTFV</sequence>
<comment type="caution">
    <text evidence="1">The sequence shown here is derived from an EMBL/GenBank/DDBJ whole genome shotgun (WGS) entry which is preliminary data.</text>
</comment>
<organism evidence="1 2">
    <name type="scientific">Sorangium cellulosum</name>
    <name type="common">Polyangium cellulosum</name>
    <dbReference type="NCBI Taxonomy" id="56"/>
    <lineage>
        <taxon>Bacteria</taxon>
        <taxon>Pseudomonadati</taxon>
        <taxon>Myxococcota</taxon>
        <taxon>Polyangia</taxon>
        <taxon>Polyangiales</taxon>
        <taxon>Polyangiaceae</taxon>
        <taxon>Sorangium</taxon>
    </lineage>
</organism>
<protein>
    <submittedName>
        <fullName evidence="1">Uncharacterized protein</fullName>
    </submittedName>
</protein>
<dbReference type="Proteomes" id="UP000075515">
    <property type="component" value="Unassembled WGS sequence"/>
</dbReference>
<dbReference type="EMBL" id="JEMC01002261">
    <property type="protein sequence ID" value="KYF89285.1"/>
    <property type="molecule type" value="Genomic_DNA"/>
</dbReference>
<proteinExistence type="predicted"/>
<dbReference type="AlphaFoldDB" id="A0A150SA05"/>
<evidence type="ECO:0000313" key="1">
    <source>
        <dbReference type="EMBL" id="KYF89285.1"/>
    </source>
</evidence>
<reference evidence="1 2" key="1">
    <citation type="submission" date="2014-02" db="EMBL/GenBank/DDBJ databases">
        <title>The small core and large imbalanced accessory genome model reveals a collaborative survival strategy of Sorangium cellulosum strains in nature.</title>
        <authorList>
            <person name="Han K."/>
            <person name="Peng R."/>
            <person name="Blom J."/>
            <person name="Li Y.-Z."/>
        </authorList>
    </citation>
    <scope>NUCLEOTIDE SEQUENCE [LARGE SCALE GENOMIC DNA]</scope>
    <source>
        <strain evidence="1 2">So0149</strain>
    </source>
</reference>
<accession>A0A150SA05</accession>
<gene>
    <name evidence="1" type="ORF">BE18_22900</name>
</gene>